<sequence length="99" mass="11511">MGKQFKNNNSYEFVVVKDNDKTKEAHAKKDGKVFLKAIHDKSTTIVRIRSTEKSLTLNVEELEVILQLPKDLKKHFKPPTTKLDRHREKLPKIADSQEK</sequence>
<reference evidence="2" key="1">
    <citation type="submission" date="2019-02" db="EMBL/GenBank/DDBJ databases">
        <authorList>
            <person name="Gruber-Vodicka R. H."/>
            <person name="Seah K. B. B."/>
        </authorList>
    </citation>
    <scope>NUCLEOTIDE SEQUENCE</scope>
    <source>
        <strain evidence="2">BECK_S127</strain>
    </source>
</reference>
<proteinExistence type="predicted"/>
<protein>
    <submittedName>
        <fullName evidence="2">Uncharacterized protein</fullName>
    </submittedName>
</protein>
<dbReference type="AlphaFoldDB" id="A0A451BQW8"/>
<accession>A0A451BQW8</accession>
<evidence type="ECO:0000256" key="1">
    <source>
        <dbReference type="SAM" id="MobiDB-lite"/>
    </source>
</evidence>
<name>A0A451BQW8_9GAMM</name>
<feature type="region of interest" description="Disordered" evidence="1">
    <location>
        <begin position="76"/>
        <end position="99"/>
    </location>
</feature>
<gene>
    <name evidence="2" type="ORF">BECKSD772D_GA0070982_11403</name>
</gene>
<dbReference type="EMBL" id="CAADHB010000140">
    <property type="protein sequence ID" value="VFK80674.1"/>
    <property type="molecule type" value="Genomic_DNA"/>
</dbReference>
<organism evidence="2">
    <name type="scientific">Candidatus Kentrum sp. SD</name>
    <dbReference type="NCBI Taxonomy" id="2126332"/>
    <lineage>
        <taxon>Bacteria</taxon>
        <taxon>Pseudomonadati</taxon>
        <taxon>Pseudomonadota</taxon>
        <taxon>Gammaproteobacteria</taxon>
        <taxon>Candidatus Kentrum</taxon>
    </lineage>
</organism>
<feature type="compositionally biased region" description="Basic and acidic residues" evidence="1">
    <location>
        <begin position="82"/>
        <end position="99"/>
    </location>
</feature>
<evidence type="ECO:0000313" key="2">
    <source>
        <dbReference type="EMBL" id="VFK80674.1"/>
    </source>
</evidence>